<reference evidence="1" key="1">
    <citation type="journal article" date="2021" name="Vet Sci">
        <title>O-Serogroups and Pathovirotypes of Escherichia coli Isolated from Post-Weaning Piglets Showing Diarrhoea and/or Oedema in South Korea.</title>
        <authorList>
            <person name="Byun J.W."/>
            <person name="Moon B.Y."/>
            <person name="Do K.H."/>
            <person name="Lee K."/>
            <person name="Lee H.Y."/>
            <person name="Kim W.I."/>
            <person name="So B."/>
            <person name="Lee W.K."/>
        </authorList>
    </citation>
    <scope>NUCLEOTIDE SEQUENCE</scope>
    <source>
        <strain evidence="1">84/14</strain>
    </source>
</reference>
<gene>
    <name evidence="1" type="ORF">OYG11_11730</name>
</gene>
<dbReference type="EMBL" id="JAPQFC010000480">
    <property type="protein sequence ID" value="MCY6524872.1"/>
    <property type="molecule type" value="Genomic_DNA"/>
</dbReference>
<reference evidence="1" key="2">
    <citation type="submission" date="2022-12" db="EMBL/GenBank/DDBJ databases">
        <authorList>
            <person name="Kardos G."/>
            <person name="Sarkozi R."/>
            <person name="Laczko L."/>
            <person name="Marton S."/>
            <person name="Makrai L."/>
            <person name="Banyai K."/>
            <person name="Fodor L."/>
        </authorList>
    </citation>
    <scope>NUCLEOTIDE SEQUENCE</scope>
    <source>
        <strain evidence="1">84/14</strain>
    </source>
</reference>
<organism evidence="1 2">
    <name type="scientific">Actinobacillus pleuropneumoniae</name>
    <name type="common">Haemophilus pleuropneumoniae</name>
    <dbReference type="NCBI Taxonomy" id="715"/>
    <lineage>
        <taxon>Bacteria</taxon>
        <taxon>Pseudomonadati</taxon>
        <taxon>Pseudomonadota</taxon>
        <taxon>Gammaproteobacteria</taxon>
        <taxon>Pasteurellales</taxon>
        <taxon>Pasteurellaceae</taxon>
        <taxon>Actinobacillus</taxon>
    </lineage>
</organism>
<dbReference type="RefSeq" id="WP_267992031.1">
    <property type="nucleotide sequence ID" value="NZ_JAPQFC010000480.1"/>
</dbReference>
<dbReference type="Proteomes" id="UP001077788">
    <property type="component" value="Unassembled WGS sequence"/>
</dbReference>
<evidence type="ECO:0000313" key="2">
    <source>
        <dbReference type="Proteomes" id="UP001077788"/>
    </source>
</evidence>
<protein>
    <submittedName>
        <fullName evidence="1">Uncharacterized protein</fullName>
    </submittedName>
</protein>
<accession>A0A9Q4DJZ4</accession>
<comment type="caution">
    <text evidence="1">The sequence shown here is derived from an EMBL/GenBank/DDBJ whole genome shotgun (WGS) entry which is preliminary data.</text>
</comment>
<sequence length="81" mass="8892">SRVGLELIGEPNWEECEALAKSTINASEWSHSGAGTDCKQHPCAISDQQQQSQGQFYAMSGFFVVFKFFNLSVAASFNDVL</sequence>
<evidence type="ECO:0000313" key="1">
    <source>
        <dbReference type="EMBL" id="MCY6524872.1"/>
    </source>
</evidence>
<dbReference type="AlphaFoldDB" id="A0A9Q4DJZ4"/>
<dbReference type="Gene3D" id="3.30.420.150">
    <property type="entry name" value="Exopolyphosphatase. Domain 2"/>
    <property type="match status" value="1"/>
</dbReference>
<feature type="non-terminal residue" evidence="1">
    <location>
        <position position="1"/>
    </location>
</feature>
<feature type="non-terminal residue" evidence="1">
    <location>
        <position position="81"/>
    </location>
</feature>
<proteinExistence type="predicted"/>
<name>A0A9Q4DJZ4_ACTPL</name>